<dbReference type="AlphaFoldDB" id="A0A010RXP2"/>
<feature type="domain" description="C2H2-type" evidence="9">
    <location>
        <begin position="64"/>
        <end position="92"/>
    </location>
</feature>
<dbReference type="KEGG" id="cfj:CFIO01_08035"/>
<dbReference type="Gene3D" id="3.30.160.60">
    <property type="entry name" value="Classic Zinc Finger"/>
    <property type="match status" value="2"/>
</dbReference>
<keyword evidence="11" id="KW-1185">Reference proteome</keyword>
<dbReference type="PROSITE" id="PS50157">
    <property type="entry name" value="ZINC_FINGER_C2H2_2"/>
    <property type="match status" value="2"/>
</dbReference>
<dbReference type="PANTHER" id="PTHR40626:SF35">
    <property type="entry name" value="FINGER DOMAIN PROTEIN, PUTATIVE-RELATED"/>
    <property type="match status" value="1"/>
</dbReference>
<dbReference type="InterPro" id="IPR007219">
    <property type="entry name" value="XnlR_reg_dom"/>
</dbReference>
<feature type="region of interest" description="Disordered" evidence="8">
    <location>
        <begin position="1"/>
        <end position="33"/>
    </location>
</feature>
<proteinExistence type="predicted"/>
<evidence type="ECO:0000256" key="2">
    <source>
        <dbReference type="ARBA" id="ARBA00022723"/>
    </source>
</evidence>
<keyword evidence="6" id="KW-0539">Nucleus</keyword>
<protein>
    <recommendedName>
        <fullName evidence="9">C2H2-type domain-containing protein</fullName>
    </recommendedName>
</protein>
<comment type="caution">
    <text evidence="10">The sequence shown here is derived from an EMBL/GenBank/DDBJ whole genome shotgun (WGS) entry which is preliminary data.</text>
</comment>
<dbReference type="PROSITE" id="PS00028">
    <property type="entry name" value="ZINC_FINGER_C2H2_1"/>
    <property type="match status" value="2"/>
</dbReference>
<evidence type="ECO:0000313" key="11">
    <source>
        <dbReference type="Proteomes" id="UP000020467"/>
    </source>
</evidence>
<evidence type="ECO:0000256" key="4">
    <source>
        <dbReference type="ARBA" id="ARBA00022771"/>
    </source>
</evidence>
<dbReference type="SUPFAM" id="SSF57667">
    <property type="entry name" value="beta-beta-alpha zinc fingers"/>
    <property type="match status" value="1"/>
</dbReference>
<feature type="region of interest" description="Disordered" evidence="8">
    <location>
        <begin position="89"/>
        <end position="144"/>
    </location>
</feature>
<feature type="region of interest" description="Disordered" evidence="8">
    <location>
        <begin position="292"/>
        <end position="314"/>
    </location>
</feature>
<keyword evidence="4 7" id="KW-0863">Zinc-finger</keyword>
<evidence type="ECO:0000256" key="8">
    <source>
        <dbReference type="SAM" id="MobiDB-lite"/>
    </source>
</evidence>
<organism evidence="10 11">
    <name type="scientific">Colletotrichum fioriniae PJ7</name>
    <dbReference type="NCBI Taxonomy" id="1445577"/>
    <lineage>
        <taxon>Eukaryota</taxon>
        <taxon>Fungi</taxon>
        <taxon>Dikarya</taxon>
        <taxon>Ascomycota</taxon>
        <taxon>Pezizomycotina</taxon>
        <taxon>Sordariomycetes</taxon>
        <taxon>Hypocreomycetidae</taxon>
        <taxon>Glomerellales</taxon>
        <taxon>Glomerellaceae</taxon>
        <taxon>Colletotrichum</taxon>
        <taxon>Colletotrichum acutatum species complex</taxon>
    </lineage>
</organism>
<gene>
    <name evidence="10" type="ORF">CFIO01_08035</name>
</gene>
<dbReference type="GO" id="GO:0000785">
    <property type="term" value="C:chromatin"/>
    <property type="evidence" value="ECO:0007669"/>
    <property type="project" value="TreeGrafter"/>
</dbReference>
<dbReference type="eggNOG" id="KOG1721">
    <property type="taxonomic scope" value="Eukaryota"/>
</dbReference>
<evidence type="ECO:0000259" key="9">
    <source>
        <dbReference type="PROSITE" id="PS50157"/>
    </source>
</evidence>
<evidence type="ECO:0000256" key="1">
    <source>
        <dbReference type="ARBA" id="ARBA00004123"/>
    </source>
</evidence>
<evidence type="ECO:0000256" key="7">
    <source>
        <dbReference type="PROSITE-ProRule" id="PRU00042"/>
    </source>
</evidence>
<dbReference type="EMBL" id="JARH01000268">
    <property type="protein sequence ID" value="EXF82994.1"/>
    <property type="molecule type" value="Genomic_DNA"/>
</dbReference>
<dbReference type="GO" id="GO:0000981">
    <property type="term" value="F:DNA-binding transcription factor activity, RNA polymerase II-specific"/>
    <property type="evidence" value="ECO:0007669"/>
    <property type="project" value="InterPro"/>
</dbReference>
<dbReference type="InterPro" id="IPR051059">
    <property type="entry name" value="VerF-like"/>
</dbReference>
<keyword evidence="2" id="KW-0479">Metal-binding</keyword>
<dbReference type="InterPro" id="IPR013087">
    <property type="entry name" value="Znf_C2H2_type"/>
</dbReference>
<evidence type="ECO:0000256" key="5">
    <source>
        <dbReference type="ARBA" id="ARBA00022833"/>
    </source>
</evidence>
<evidence type="ECO:0000313" key="10">
    <source>
        <dbReference type="EMBL" id="EXF82994.1"/>
    </source>
</evidence>
<sequence length="839" mass="94223">MSSSTSLPVHGPGQLVASTETAKAGEKRARRTARPYKCAHCPKVFKRSEHCIRHERSHTNEKPYACQYCLKTYSRKDLVTRHEKTLHAEHNSKVVDDPSDDDDASSEATSSERENAPKRQRAYRTPLSQPSLGDGPRRDSCSSTLVSNSIVVSTQPKDVSREIHQLRQRGQAALTPPQTHNISISDSADALDMFFDTHPETIFDSSRPQDLPMTRGTVFDDLRTQLTEGTTNRRDVPNAYPSLPENGSALGSLDSFLADPISQSVLPIPEEPFDFTHDFGFLDAPDWMGLSNTGPGLEASNDSTASPLENSSSFVRSLPHANEETQSKALKSTSQAVTGRNLPRLLENKRCTKPSLTMDKPMHDSICRDVNKRLTGPDISKDIPPLKACQSFLSSYVECFHCHLPLVHLQTISHGDIPSPLILAMCSIGGLYRLDRRRARRLWDLALRLIEPLYAKMRRQLQQDNVDLLSSTWADWVQRESWKRLLGAIYVTNTVNTIIYGLSPAFNATQDLEIEHFHDENLWNALSANEWRELRAAYRKKNSRTTKDILEDVLAENTDESRFESYNISPFSALILVHAILIHTWQLSQLSETSAVFSFRSTTGKPSLGSSLLTNALISLDRCHVLLKQTREGQLEDMDDNDITSLCFSSHAILRAAYIRLFDNTKSFDRLCLLAEDPSTVDSNVTTFANTKLERNRDCVKAIEKTLEGIQLPMKMGHMLIRKTAAFRWSVEHAVAAWDNVLFTTKWAHGIELDRKRGIEPTAVELDLLMKIKDVLEESDYDTDESASIAAGLAKTCSLFLQDVWVWGITVRMGDVLERLARAYEREMEAAGPACQPQN</sequence>
<accession>A0A010RXP2</accession>
<feature type="domain" description="C2H2-type" evidence="9">
    <location>
        <begin position="36"/>
        <end position="63"/>
    </location>
</feature>
<reference evidence="10 11" key="1">
    <citation type="submission" date="2014-02" db="EMBL/GenBank/DDBJ databases">
        <title>The genome sequence of Colletotrichum fioriniae PJ7.</title>
        <authorList>
            <person name="Baroncelli R."/>
            <person name="Thon M.R."/>
        </authorList>
    </citation>
    <scope>NUCLEOTIDE SEQUENCE [LARGE SCALE GENOMIC DNA]</scope>
    <source>
        <strain evidence="10 11">PJ7</strain>
    </source>
</reference>
<keyword evidence="5" id="KW-0862">Zinc</keyword>
<dbReference type="SMART" id="SM00355">
    <property type="entry name" value="ZnF_C2H2"/>
    <property type="match status" value="2"/>
</dbReference>
<dbReference type="Pfam" id="PF04082">
    <property type="entry name" value="Fungal_trans"/>
    <property type="match status" value="1"/>
</dbReference>
<dbReference type="GO" id="GO:0008270">
    <property type="term" value="F:zinc ion binding"/>
    <property type="evidence" value="ECO:0007669"/>
    <property type="project" value="UniProtKB-KW"/>
</dbReference>
<dbReference type="HOGENOM" id="CLU_007423_0_0_1"/>
<name>A0A010RXP2_9PEZI</name>
<dbReference type="OrthoDB" id="654211at2759"/>
<comment type="subcellular location">
    <subcellularLocation>
        <location evidence="1">Nucleus</location>
    </subcellularLocation>
</comment>
<dbReference type="Proteomes" id="UP000020467">
    <property type="component" value="Unassembled WGS sequence"/>
</dbReference>
<dbReference type="PANTHER" id="PTHR40626">
    <property type="entry name" value="MIP31509P"/>
    <property type="match status" value="1"/>
</dbReference>
<keyword evidence="3" id="KW-0677">Repeat</keyword>
<dbReference type="InterPro" id="IPR036236">
    <property type="entry name" value="Znf_C2H2_sf"/>
</dbReference>
<evidence type="ECO:0000256" key="3">
    <source>
        <dbReference type="ARBA" id="ARBA00022737"/>
    </source>
</evidence>
<dbReference type="GO" id="GO:0006351">
    <property type="term" value="P:DNA-templated transcription"/>
    <property type="evidence" value="ECO:0007669"/>
    <property type="project" value="InterPro"/>
</dbReference>
<dbReference type="GO" id="GO:0005634">
    <property type="term" value="C:nucleus"/>
    <property type="evidence" value="ECO:0007669"/>
    <property type="project" value="UniProtKB-SubCell"/>
</dbReference>
<dbReference type="GO" id="GO:0000978">
    <property type="term" value="F:RNA polymerase II cis-regulatory region sequence-specific DNA binding"/>
    <property type="evidence" value="ECO:0007669"/>
    <property type="project" value="InterPro"/>
</dbReference>
<evidence type="ECO:0000256" key="6">
    <source>
        <dbReference type="ARBA" id="ARBA00023242"/>
    </source>
</evidence>